<keyword evidence="4" id="KW-0812">Transmembrane</keyword>
<name>A0ABS1HPF9_9BACT</name>
<dbReference type="PANTHER" id="PTHR43531:SF11">
    <property type="entry name" value="METHYL-ACCEPTING CHEMOTAXIS PROTEIN 3"/>
    <property type="match status" value="1"/>
</dbReference>
<dbReference type="PROSITE" id="PS51753">
    <property type="entry name" value="HBM"/>
    <property type="match status" value="1"/>
</dbReference>
<dbReference type="InterPro" id="IPR004090">
    <property type="entry name" value="Chemotax_Me-accpt_rcpt"/>
</dbReference>
<dbReference type="SUPFAM" id="SSF58104">
    <property type="entry name" value="Methyl-accepting chemotaxis protein (MCP) signaling domain"/>
    <property type="match status" value="1"/>
</dbReference>
<feature type="domain" description="Methyl-accepting transducer" evidence="5">
    <location>
        <begin position="369"/>
        <end position="584"/>
    </location>
</feature>
<comment type="caution">
    <text evidence="8">The sequence shown here is derived from an EMBL/GenBank/DDBJ whole genome shotgun (WGS) entry which is preliminary data.</text>
</comment>
<dbReference type="Pfam" id="PF00672">
    <property type="entry name" value="HAMP"/>
    <property type="match status" value="1"/>
</dbReference>
<dbReference type="PANTHER" id="PTHR43531">
    <property type="entry name" value="PROTEIN ICFG"/>
    <property type="match status" value="1"/>
</dbReference>
<dbReference type="SMART" id="SM00304">
    <property type="entry name" value="HAMP"/>
    <property type="match status" value="1"/>
</dbReference>
<feature type="domain" description="HBM" evidence="7">
    <location>
        <begin position="39"/>
        <end position="285"/>
    </location>
</feature>
<keyword evidence="4" id="KW-0472">Membrane</keyword>
<dbReference type="InterPro" id="IPR004089">
    <property type="entry name" value="MCPsignal_dom"/>
</dbReference>
<dbReference type="InterPro" id="IPR032255">
    <property type="entry name" value="HBM"/>
</dbReference>
<evidence type="ECO:0000259" key="7">
    <source>
        <dbReference type="PROSITE" id="PS51753"/>
    </source>
</evidence>
<evidence type="ECO:0000256" key="4">
    <source>
        <dbReference type="SAM" id="Phobius"/>
    </source>
</evidence>
<dbReference type="Pfam" id="PF00015">
    <property type="entry name" value="MCPsignal"/>
    <property type="match status" value="1"/>
</dbReference>
<dbReference type="InterPro" id="IPR051310">
    <property type="entry name" value="MCP_chemotaxis"/>
</dbReference>
<accession>A0ABS1HPF9</accession>
<feature type="transmembrane region" description="Helical" evidence="4">
    <location>
        <begin position="289"/>
        <end position="311"/>
    </location>
</feature>
<protein>
    <submittedName>
        <fullName evidence="8">HAMP domain-containing protein</fullName>
    </submittedName>
</protein>
<dbReference type="InterPro" id="IPR003660">
    <property type="entry name" value="HAMP_dom"/>
</dbReference>
<feature type="transmembrane region" description="Helical" evidence="4">
    <location>
        <begin position="12"/>
        <end position="31"/>
    </location>
</feature>
<dbReference type="CDD" id="cd06225">
    <property type="entry name" value="HAMP"/>
    <property type="match status" value="1"/>
</dbReference>
<dbReference type="EMBL" id="JAENRR010000077">
    <property type="protein sequence ID" value="MBK3519579.1"/>
    <property type="molecule type" value="Genomic_DNA"/>
</dbReference>
<dbReference type="Proteomes" id="UP000605676">
    <property type="component" value="Unassembled WGS sequence"/>
</dbReference>
<evidence type="ECO:0000259" key="5">
    <source>
        <dbReference type="PROSITE" id="PS50111"/>
    </source>
</evidence>
<evidence type="ECO:0000313" key="8">
    <source>
        <dbReference type="EMBL" id="MBK3519579.1"/>
    </source>
</evidence>
<reference evidence="8 9" key="1">
    <citation type="submission" date="2021-01" db="EMBL/GenBank/DDBJ databases">
        <title>Carboxyliciviraga sp.nov., isolated from coastal sediments.</title>
        <authorList>
            <person name="Lu D."/>
            <person name="Zhang T."/>
        </authorList>
    </citation>
    <scope>NUCLEOTIDE SEQUENCE [LARGE SCALE GENOMIC DNA]</scope>
    <source>
        <strain evidence="8 9">N1Y132</strain>
    </source>
</reference>
<sequence length="658" mass="72148">MNFKNLKLGTKLYSGFFIVLLLTGAVGFIAYRGISQIVYQLEISKIVNRIIVDGGDSQAGSLRYIIYGDDEYYRSVETEYSNIKKQSGEVRDLLLSQSNKQIAEEITKANNSYNASNEAFYLLEREKQEVHAQRAAAALKAAGEIIKVVNAATAFSRENKEDYSAVERVYMVQNARNAMNRVRITANKYVANPNEEYERILMDEITSIVKLLNDAHELMASDVTKDAIKQAQSAIGDYKQKFLSYKDIVAQQQDIQVQQRESSAKLLTAARQLREGVYEFVDNKSVNSYSMLIIAIVLAIALGLIIATFIIRAVTIPLNQCVNYAQKIADGNLNERLIIDKKDELGILGNALVNMAHKLKEVVANIVIGADNITSTSQNLNAASQQISSGANEQAASTEEVSSSMEEMAANIQQNTDNALKTRGIASQSNRLMEKVAKASHESLSAVNEIGQKINIVVEIAEKTDLLAINAAIEAARAGEQGKGFSVVAAEVRKLAERSQLAASEIMTLAERSVKTTQDSSELVKAITPDIVQTAQLVQEIANASNEQNAGATQVNTAIQQLGAITQQNASAAEELAGSSENMATQAEELAQITKYFRLDDEGFTSHTKNQISRQKMTNPRLERKVTNKMPATSNGIQLELGKEITFSDTDLSDFESI</sequence>
<evidence type="ECO:0000256" key="1">
    <source>
        <dbReference type="ARBA" id="ARBA00022500"/>
    </source>
</evidence>
<evidence type="ECO:0000256" key="3">
    <source>
        <dbReference type="PROSITE-ProRule" id="PRU00284"/>
    </source>
</evidence>
<dbReference type="Gene3D" id="1.20.1440.210">
    <property type="match status" value="1"/>
</dbReference>
<dbReference type="SMART" id="SM01358">
    <property type="entry name" value="HBM"/>
    <property type="match status" value="1"/>
</dbReference>
<dbReference type="PROSITE" id="PS50111">
    <property type="entry name" value="CHEMOTAXIS_TRANSDUC_2"/>
    <property type="match status" value="1"/>
</dbReference>
<organism evidence="8 9">
    <name type="scientific">Carboxylicivirga marina</name>
    <dbReference type="NCBI Taxonomy" id="2800988"/>
    <lineage>
        <taxon>Bacteria</taxon>
        <taxon>Pseudomonadati</taxon>
        <taxon>Bacteroidota</taxon>
        <taxon>Bacteroidia</taxon>
        <taxon>Marinilabiliales</taxon>
        <taxon>Marinilabiliaceae</taxon>
        <taxon>Carboxylicivirga</taxon>
    </lineage>
</organism>
<proteinExistence type="inferred from homology"/>
<feature type="domain" description="HAMP" evidence="6">
    <location>
        <begin position="312"/>
        <end position="364"/>
    </location>
</feature>
<keyword evidence="3" id="KW-0807">Transducer</keyword>
<evidence type="ECO:0000313" key="9">
    <source>
        <dbReference type="Proteomes" id="UP000605676"/>
    </source>
</evidence>
<keyword evidence="4" id="KW-1133">Transmembrane helix</keyword>
<dbReference type="PROSITE" id="PS50885">
    <property type="entry name" value="HAMP"/>
    <property type="match status" value="1"/>
</dbReference>
<dbReference type="Gene3D" id="1.10.287.950">
    <property type="entry name" value="Methyl-accepting chemotaxis protein"/>
    <property type="match status" value="1"/>
</dbReference>
<keyword evidence="9" id="KW-1185">Reference proteome</keyword>
<dbReference type="SMART" id="SM00283">
    <property type="entry name" value="MA"/>
    <property type="match status" value="1"/>
</dbReference>
<keyword evidence="1" id="KW-0145">Chemotaxis</keyword>
<dbReference type="PRINTS" id="PR00260">
    <property type="entry name" value="CHEMTRNSDUCR"/>
</dbReference>
<evidence type="ECO:0000256" key="2">
    <source>
        <dbReference type="ARBA" id="ARBA00029447"/>
    </source>
</evidence>
<comment type="similarity">
    <text evidence="2">Belongs to the methyl-accepting chemotaxis (MCP) protein family.</text>
</comment>
<dbReference type="RefSeq" id="WP_200466798.1">
    <property type="nucleotide sequence ID" value="NZ_JAENRR010000077.1"/>
</dbReference>
<gene>
    <name evidence="8" type="ORF">JIV24_19700</name>
</gene>
<evidence type="ECO:0000259" key="6">
    <source>
        <dbReference type="PROSITE" id="PS50885"/>
    </source>
</evidence>